<proteinExistence type="predicted"/>
<keyword evidence="1" id="KW-0812">Transmembrane</keyword>
<name>A0ABD0UZ52_DENTH</name>
<dbReference type="AlphaFoldDB" id="A0ABD0UZ52"/>
<keyword evidence="1" id="KW-1133">Transmembrane helix</keyword>
<evidence type="ECO:0000256" key="1">
    <source>
        <dbReference type="SAM" id="Phobius"/>
    </source>
</evidence>
<sequence length="301" mass="33261">MKREKADPMSLLFNAFSVIFFKRSQIYYYQIFTPLSRLCSPQQSAKPRSLNCRQPAPADRRWKEAVHRKPPNVEVHLLDCPRLLHPRPRVSFLRLTKSKQRNARPTGVRDLDAVDRPGVADDFHAAAAARSEGGGFGVEAENETIVVVDCFLSDAHGAGEETFNARLFVKTFNKEEIEFVPEGSGEGVLAVLLRHETAAMAILPLLPALILQPDTTSSRHHRSGRFCHRTKPPISPLQPPPAPFPAFLPLPLLLPPPPGRSSVAAILTLPIAYMLLIAFSAFSPPAAAMYCCTMYFAIDAS</sequence>
<keyword evidence="3" id="KW-1185">Reference proteome</keyword>
<comment type="caution">
    <text evidence="2">The sequence shown here is derived from an EMBL/GenBank/DDBJ whole genome shotgun (WGS) entry which is preliminary data.</text>
</comment>
<accession>A0ABD0UZ52</accession>
<dbReference type="Proteomes" id="UP001552299">
    <property type="component" value="Unassembled WGS sequence"/>
</dbReference>
<reference evidence="2 3" key="1">
    <citation type="journal article" date="2024" name="Plant Biotechnol. J.">
        <title>Dendrobium thyrsiflorum genome and its molecular insights into genes involved in important horticultural traits.</title>
        <authorList>
            <person name="Chen B."/>
            <person name="Wang J.Y."/>
            <person name="Zheng P.J."/>
            <person name="Li K.L."/>
            <person name="Liang Y.M."/>
            <person name="Chen X.F."/>
            <person name="Zhang C."/>
            <person name="Zhao X."/>
            <person name="He X."/>
            <person name="Zhang G.Q."/>
            <person name="Liu Z.J."/>
            <person name="Xu Q."/>
        </authorList>
    </citation>
    <scope>NUCLEOTIDE SEQUENCE [LARGE SCALE GENOMIC DNA]</scope>
    <source>
        <strain evidence="2">GZMU011</strain>
    </source>
</reference>
<keyword evidence="1" id="KW-0472">Membrane</keyword>
<evidence type="ECO:0000313" key="3">
    <source>
        <dbReference type="Proteomes" id="UP001552299"/>
    </source>
</evidence>
<organism evidence="2 3">
    <name type="scientific">Dendrobium thyrsiflorum</name>
    <name type="common">Pinecone-like raceme dendrobium</name>
    <name type="synonym">Orchid</name>
    <dbReference type="NCBI Taxonomy" id="117978"/>
    <lineage>
        <taxon>Eukaryota</taxon>
        <taxon>Viridiplantae</taxon>
        <taxon>Streptophyta</taxon>
        <taxon>Embryophyta</taxon>
        <taxon>Tracheophyta</taxon>
        <taxon>Spermatophyta</taxon>
        <taxon>Magnoliopsida</taxon>
        <taxon>Liliopsida</taxon>
        <taxon>Asparagales</taxon>
        <taxon>Orchidaceae</taxon>
        <taxon>Epidendroideae</taxon>
        <taxon>Malaxideae</taxon>
        <taxon>Dendrobiinae</taxon>
        <taxon>Dendrobium</taxon>
    </lineage>
</organism>
<dbReference type="EMBL" id="JANQDX010000009">
    <property type="protein sequence ID" value="KAL0918055.1"/>
    <property type="molecule type" value="Genomic_DNA"/>
</dbReference>
<feature type="transmembrane region" description="Helical" evidence="1">
    <location>
        <begin position="271"/>
        <end position="298"/>
    </location>
</feature>
<protein>
    <submittedName>
        <fullName evidence="2">Uncharacterized protein</fullName>
    </submittedName>
</protein>
<gene>
    <name evidence="2" type="ORF">M5K25_010043</name>
</gene>
<evidence type="ECO:0000313" key="2">
    <source>
        <dbReference type="EMBL" id="KAL0918055.1"/>
    </source>
</evidence>